<keyword evidence="1" id="KW-0812">Transmembrane</keyword>
<evidence type="ECO:0000313" key="2">
    <source>
        <dbReference type="EMBL" id="KJR86447.1"/>
    </source>
</evidence>
<dbReference type="EMBL" id="AXCR01000006">
    <property type="protein sequence ID" value="KJR86447.1"/>
    <property type="molecule type" value="Genomic_DNA"/>
</dbReference>
<feature type="transmembrane region" description="Helical" evidence="1">
    <location>
        <begin position="432"/>
        <end position="453"/>
    </location>
</feature>
<dbReference type="VEuPathDB" id="FungiDB:SPSK_02381"/>
<protein>
    <recommendedName>
        <fullName evidence="4">Mg2+ transporter protein, CorA-like/Zinc transport protein ZntB</fullName>
    </recommendedName>
</protein>
<organism evidence="2 3">
    <name type="scientific">Sporothrix schenckii 1099-18</name>
    <dbReference type="NCBI Taxonomy" id="1397361"/>
    <lineage>
        <taxon>Eukaryota</taxon>
        <taxon>Fungi</taxon>
        <taxon>Dikarya</taxon>
        <taxon>Ascomycota</taxon>
        <taxon>Pezizomycotina</taxon>
        <taxon>Sordariomycetes</taxon>
        <taxon>Sordariomycetidae</taxon>
        <taxon>Ophiostomatales</taxon>
        <taxon>Ophiostomataceae</taxon>
        <taxon>Sporothrix</taxon>
    </lineage>
</organism>
<dbReference type="AlphaFoldDB" id="A0A0F2M9Y7"/>
<gene>
    <name evidence="2" type="ORF">SPSK_02381</name>
</gene>
<sequence length="501" mass="57392">MDDYFFENHVRSCKEISENSSFLEIYNFSNGEVYYDKGALPMSEFQNFLERKVKGVFEPPKKKDGASIVSGMRLILQLGAQHPETFTANYISYTHNEYIAMVRKLSLPFRAIEGTSIVGPFFWAALDQDDANPHLQIIFRKSDVRKKGLTRGWELMLSHNFRSAITTGYAKGTESSQLEKIVDQHLRACALHIAHPLIFPTILLGHDLDSTMDDKQRKARHWLRRLEHAITDRNEIDASERYSNFDLDEMNRELVECHSQVLWKRPQAYVDTLDEIEKAMTKFRDARERLLRDGQLFAHLGDPATEVALDKLHRSMLSRFDFFRQKLKGIRHYAHTTISRLDIQRGALYNIIVQKESKLNLEMAQHQRLLALASKRDNQSMKALSIVGAVFLPATYLASLFSMTFFNFQVGGNGGGGSGGGDDDSPSVAPTLWIYFAITIPLTLVVLAALFWWDRTREKKFAAEEAEVSTTLPDLERRVVTSLREKRTGLNSMDTKRWDSI</sequence>
<keyword evidence="1" id="KW-0472">Membrane</keyword>
<dbReference type="Gene3D" id="1.20.58.340">
    <property type="entry name" value="Magnesium transport protein CorA, transmembrane region"/>
    <property type="match status" value="1"/>
</dbReference>
<dbReference type="Proteomes" id="UP000033710">
    <property type="component" value="Unassembled WGS sequence"/>
</dbReference>
<keyword evidence="1" id="KW-1133">Transmembrane helix</keyword>
<comment type="caution">
    <text evidence="2">The sequence shown here is derived from an EMBL/GenBank/DDBJ whole genome shotgun (WGS) entry which is preliminary data.</text>
</comment>
<reference evidence="2 3" key="1">
    <citation type="journal article" date="2014" name="BMC Genomics">
        <title>Comparative genomics of the major fungal agents of human and animal Sporotrichosis: Sporothrix schenckii and Sporothrix brasiliensis.</title>
        <authorList>
            <person name="Teixeira M.M."/>
            <person name="de Almeida L.G."/>
            <person name="Kubitschek-Barreira P."/>
            <person name="Alves F.L."/>
            <person name="Kioshima E.S."/>
            <person name="Abadio A.K."/>
            <person name="Fernandes L."/>
            <person name="Derengowski L.S."/>
            <person name="Ferreira K.S."/>
            <person name="Souza R.C."/>
            <person name="Ruiz J.C."/>
            <person name="de Andrade N.C."/>
            <person name="Paes H.C."/>
            <person name="Nicola A.M."/>
            <person name="Albuquerque P."/>
            <person name="Gerber A.L."/>
            <person name="Martins V.P."/>
            <person name="Peconick L.D."/>
            <person name="Neto A.V."/>
            <person name="Chaucanez C.B."/>
            <person name="Silva P.A."/>
            <person name="Cunha O.L."/>
            <person name="de Oliveira F.F."/>
            <person name="dos Santos T.C."/>
            <person name="Barros A.L."/>
            <person name="Soares M.A."/>
            <person name="de Oliveira L.M."/>
            <person name="Marini M.M."/>
            <person name="Villalobos-Duno H."/>
            <person name="Cunha M.M."/>
            <person name="de Hoog S."/>
            <person name="da Silveira J.F."/>
            <person name="Henrissat B."/>
            <person name="Nino-Vega G.A."/>
            <person name="Cisalpino P.S."/>
            <person name="Mora-Montes H.M."/>
            <person name="Almeida S.R."/>
            <person name="Stajich J.E."/>
            <person name="Lopes-Bezerra L.M."/>
            <person name="Vasconcelos A.T."/>
            <person name="Felipe M.S."/>
        </authorList>
    </citation>
    <scope>NUCLEOTIDE SEQUENCE [LARGE SCALE GENOMIC DNA]</scope>
    <source>
        <strain evidence="2 3">1099-18</strain>
    </source>
</reference>
<evidence type="ECO:0000313" key="3">
    <source>
        <dbReference type="Proteomes" id="UP000033710"/>
    </source>
</evidence>
<dbReference type="KEGG" id="ssck:SPSK_02381"/>
<accession>A0A0F2M9Y7</accession>
<dbReference type="OrthoDB" id="2830640at2759"/>
<name>A0A0F2M9Y7_SPOSC</name>
<feature type="transmembrane region" description="Helical" evidence="1">
    <location>
        <begin position="383"/>
        <end position="406"/>
    </location>
</feature>
<dbReference type="GeneID" id="27664530"/>
<reference evidence="2 3" key="2">
    <citation type="journal article" date="2015" name="Eukaryot. Cell">
        <title>Asexual propagation of a virulent clone complex in a human and feline outbreak of sporotrichosis.</title>
        <authorList>
            <person name="Teixeira Mde M."/>
            <person name="Rodrigues A.M."/>
            <person name="Tsui C.K."/>
            <person name="de Almeida L.G."/>
            <person name="Van Diepeningen A.D."/>
            <person name="van den Ende B.G."/>
            <person name="Fernandes G.F."/>
            <person name="Kano R."/>
            <person name="Hamelin R.C."/>
            <person name="Lopes-Bezerra L.M."/>
            <person name="Vasconcelos A.T."/>
            <person name="de Hoog S."/>
            <person name="de Camargo Z.P."/>
            <person name="Felipe M.S."/>
        </authorList>
    </citation>
    <scope>NUCLEOTIDE SEQUENCE [LARGE SCALE GENOMIC DNA]</scope>
    <source>
        <strain evidence="2 3">1099-18</strain>
    </source>
</reference>
<proteinExistence type="predicted"/>
<evidence type="ECO:0008006" key="4">
    <source>
        <dbReference type="Google" id="ProtNLM"/>
    </source>
</evidence>
<evidence type="ECO:0000256" key="1">
    <source>
        <dbReference type="SAM" id="Phobius"/>
    </source>
</evidence>
<dbReference type="RefSeq" id="XP_016589123.1">
    <property type="nucleotide sequence ID" value="XM_016729253.1"/>
</dbReference>